<evidence type="ECO:0000256" key="1">
    <source>
        <dbReference type="ARBA" id="ARBA00010107"/>
    </source>
</evidence>
<dbReference type="FunFam" id="3.40.630.30:FF:000002">
    <property type="entry name" value="Histone acetyltransferase"/>
    <property type="match status" value="1"/>
</dbReference>
<dbReference type="InterPro" id="IPR002717">
    <property type="entry name" value="HAT_MYST-type"/>
</dbReference>
<dbReference type="PANTHER" id="PTHR10615:SF82">
    <property type="entry name" value="HISTONE ACETYLTRANSFERASE KAT8"/>
    <property type="match status" value="1"/>
</dbReference>
<protein>
    <recommendedName>
        <fullName evidence="2 6">Histone acetyltransferase</fullName>
        <ecNumber evidence="2 6">2.3.1.48</ecNumber>
    </recommendedName>
</protein>
<evidence type="ECO:0000259" key="8">
    <source>
        <dbReference type="PROSITE" id="PS51726"/>
    </source>
</evidence>
<dbReference type="EC" id="2.3.1.48" evidence="2 6"/>
<evidence type="ECO:0000313" key="10">
    <source>
        <dbReference type="WBParaSite" id="ACRNAN_scaffold2302.g23820.t1"/>
    </source>
</evidence>
<dbReference type="InterPro" id="IPR016181">
    <property type="entry name" value="Acyl_CoA_acyltransferase"/>
</dbReference>
<dbReference type="WBParaSite" id="ACRNAN_scaffold2302.g23820.t1">
    <property type="protein sequence ID" value="ACRNAN_scaffold2302.g23820.t1"/>
    <property type="gene ID" value="ACRNAN_scaffold2302.g23820"/>
</dbReference>
<dbReference type="Gene3D" id="3.30.60.60">
    <property type="entry name" value="N-acetyl transferase-like"/>
    <property type="match status" value="1"/>
</dbReference>
<evidence type="ECO:0000256" key="5">
    <source>
        <dbReference type="PIRSR" id="PIRSR602717-51"/>
    </source>
</evidence>
<dbReference type="Gene3D" id="1.10.10.10">
    <property type="entry name" value="Winged helix-like DNA-binding domain superfamily/Winged helix DNA-binding domain"/>
    <property type="match status" value="1"/>
</dbReference>
<evidence type="ECO:0000256" key="2">
    <source>
        <dbReference type="ARBA" id="ARBA00013184"/>
    </source>
</evidence>
<dbReference type="InterPro" id="IPR016197">
    <property type="entry name" value="Chromo-like_dom_sf"/>
</dbReference>
<proteinExistence type="inferred from homology"/>
<dbReference type="Pfam" id="PF01853">
    <property type="entry name" value="MOZ_SAS"/>
    <property type="match status" value="1"/>
</dbReference>
<comment type="similarity">
    <text evidence="1 6">Belongs to the MYST (SAS/MOZ) family.</text>
</comment>
<dbReference type="SUPFAM" id="SSF55729">
    <property type="entry name" value="Acyl-CoA N-acyltransferases (Nat)"/>
    <property type="match status" value="1"/>
</dbReference>
<accession>A0A914DD27</accession>
<dbReference type="PANTHER" id="PTHR10615">
    <property type="entry name" value="HISTONE ACETYLTRANSFERASE"/>
    <property type="match status" value="1"/>
</dbReference>
<sequence>MRSSRASSISTSISNVRPSSSELNIGDTILIIDIKDVQADFLEKQYAGAIGIKTEDAIGDDFPTTKKVYYVHYNNMDRRLDEWVDTSRIVDSFHQAPLTPGESIIKTRAQRRIQEEFKHAPREFEEMDPTTAQFEKEHEERTKVKNIDVIYFGRFEINAWYFSPFPESFSSTRRLYFCEFCMVYTPDLELYRHHMLHQCKRRQPPGTEIYRDDNLKLAIFEVDGKANKTYCQCLCLLAKLFLDHKTLYFDVDLFLFYILCEVDERGAHTVGFFSKERGSTNNLACIMVLPPFQRKGYGKLLIQLSYWLSHREGRIGTPEKPLSDLGKVSYRSFWWWLLLGKLDEIPTENIMTVNDLSRITGIHPDDIQSTFTPMGLCKFWRGIGQISGEYVVNTNPQIIQYFKSQTKLYKEPRIILDPDLLRWKPKKEIFVPTSSQFSENL</sequence>
<dbReference type="InterPro" id="IPR025995">
    <property type="entry name" value="Tudor-knot"/>
</dbReference>
<dbReference type="GO" id="GO:0044545">
    <property type="term" value="C:NSL complex"/>
    <property type="evidence" value="ECO:0007669"/>
    <property type="project" value="TreeGrafter"/>
</dbReference>
<dbReference type="GO" id="GO:0005634">
    <property type="term" value="C:nucleus"/>
    <property type="evidence" value="ECO:0007669"/>
    <property type="project" value="UniProtKB-SubCell"/>
</dbReference>
<evidence type="ECO:0000256" key="4">
    <source>
        <dbReference type="ARBA" id="ARBA00022990"/>
    </source>
</evidence>
<dbReference type="SUPFAM" id="SSF54160">
    <property type="entry name" value="Chromo domain-like"/>
    <property type="match status" value="1"/>
</dbReference>
<dbReference type="PROSITE" id="PS51726">
    <property type="entry name" value="MYST_HAT"/>
    <property type="match status" value="1"/>
</dbReference>
<dbReference type="InterPro" id="IPR040706">
    <property type="entry name" value="Zf-MYST"/>
</dbReference>
<dbReference type="Gene3D" id="3.40.630.30">
    <property type="match status" value="1"/>
</dbReference>
<dbReference type="Pfam" id="PF11717">
    <property type="entry name" value="Tudor-knot"/>
    <property type="match status" value="1"/>
</dbReference>
<dbReference type="AlphaFoldDB" id="A0A914DD27"/>
<organism evidence="9 10">
    <name type="scientific">Acrobeloides nanus</name>
    <dbReference type="NCBI Taxonomy" id="290746"/>
    <lineage>
        <taxon>Eukaryota</taxon>
        <taxon>Metazoa</taxon>
        <taxon>Ecdysozoa</taxon>
        <taxon>Nematoda</taxon>
        <taxon>Chromadorea</taxon>
        <taxon>Rhabditida</taxon>
        <taxon>Tylenchina</taxon>
        <taxon>Cephalobomorpha</taxon>
        <taxon>Cephaloboidea</taxon>
        <taxon>Cephalobidae</taxon>
        <taxon>Acrobeloides</taxon>
    </lineage>
</organism>
<dbReference type="InterPro" id="IPR050603">
    <property type="entry name" value="MYST_HAT"/>
</dbReference>
<dbReference type="GO" id="GO:0046972">
    <property type="term" value="F:histone H4K16 acetyltransferase activity"/>
    <property type="evidence" value="ECO:0007669"/>
    <property type="project" value="TreeGrafter"/>
</dbReference>
<keyword evidence="4" id="KW-0007">Acetylation</keyword>
<dbReference type="GO" id="GO:0072487">
    <property type="term" value="C:MSL complex"/>
    <property type="evidence" value="ECO:0007669"/>
    <property type="project" value="TreeGrafter"/>
</dbReference>
<keyword evidence="3" id="KW-0808">Transferase</keyword>
<dbReference type="GO" id="GO:0006355">
    <property type="term" value="P:regulation of DNA-templated transcription"/>
    <property type="evidence" value="ECO:0007669"/>
    <property type="project" value="InterPro"/>
</dbReference>
<dbReference type="CDD" id="cd04301">
    <property type="entry name" value="NAT_SF"/>
    <property type="match status" value="1"/>
</dbReference>
<keyword evidence="9" id="KW-1185">Reference proteome</keyword>
<keyword evidence="6" id="KW-0539">Nucleus</keyword>
<comment type="catalytic activity">
    <reaction evidence="6">
        <text>L-lysyl-[protein] + acetyl-CoA = N(6)-acetyl-L-lysyl-[protein] + CoA + H(+)</text>
        <dbReference type="Rhea" id="RHEA:45948"/>
        <dbReference type="Rhea" id="RHEA-COMP:9752"/>
        <dbReference type="Rhea" id="RHEA-COMP:10731"/>
        <dbReference type="ChEBI" id="CHEBI:15378"/>
        <dbReference type="ChEBI" id="CHEBI:29969"/>
        <dbReference type="ChEBI" id="CHEBI:57287"/>
        <dbReference type="ChEBI" id="CHEBI:57288"/>
        <dbReference type="ChEBI" id="CHEBI:61930"/>
        <dbReference type="EC" id="2.3.1.48"/>
    </reaction>
</comment>
<comment type="subcellular location">
    <subcellularLocation>
        <location evidence="6">Nucleus</location>
    </subcellularLocation>
</comment>
<evidence type="ECO:0000313" key="9">
    <source>
        <dbReference type="Proteomes" id="UP000887540"/>
    </source>
</evidence>
<dbReference type="Pfam" id="PF17772">
    <property type="entry name" value="zf-MYST"/>
    <property type="match status" value="1"/>
</dbReference>
<dbReference type="InterPro" id="IPR036388">
    <property type="entry name" value="WH-like_DNA-bd_sf"/>
</dbReference>
<dbReference type="FunFam" id="3.30.60.60:FF:000001">
    <property type="entry name" value="Histone acetyltransferase"/>
    <property type="match status" value="1"/>
</dbReference>
<evidence type="ECO:0000256" key="6">
    <source>
        <dbReference type="RuleBase" id="RU361211"/>
    </source>
</evidence>
<reference evidence="10" key="1">
    <citation type="submission" date="2022-11" db="UniProtKB">
        <authorList>
            <consortium name="WormBaseParasite"/>
        </authorList>
    </citation>
    <scope>IDENTIFICATION</scope>
</reference>
<evidence type="ECO:0000256" key="7">
    <source>
        <dbReference type="SAM" id="MobiDB-lite"/>
    </source>
</evidence>
<name>A0A914DD27_9BILA</name>
<feature type="domain" description="MYST-type HAT" evidence="8">
    <location>
        <begin position="142"/>
        <end position="425"/>
    </location>
</feature>
<feature type="active site" description="Proton donor/acceptor" evidence="5">
    <location>
        <position position="319"/>
    </location>
</feature>
<feature type="region of interest" description="Disordered" evidence="7">
    <location>
        <begin position="1"/>
        <end position="20"/>
    </location>
</feature>
<dbReference type="Gene3D" id="2.30.30.140">
    <property type="match status" value="1"/>
</dbReference>
<dbReference type="GO" id="GO:0035267">
    <property type="term" value="C:NuA4 histone acetyltransferase complex"/>
    <property type="evidence" value="ECO:0007669"/>
    <property type="project" value="TreeGrafter"/>
</dbReference>
<evidence type="ECO:0000256" key="3">
    <source>
        <dbReference type="ARBA" id="ARBA00022679"/>
    </source>
</evidence>
<dbReference type="Proteomes" id="UP000887540">
    <property type="component" value="Unplaced"/>
</dbReference>